<feature type="region of interest" description="Disordered" evidence="1">
    <location>
        <begin position="40"/>
        <end position="70"/>
    </location>
</feature>
<name>Q6Z1B7_ORYSJ</name>
<reference evidence="3" key="2">
    <citation type="journal article" date="2008" name="Nucleic Acids Res.">
        <title>The rice annotation project database (RAP-DB): 2008 update.</title>
        <authorList>
            <consortium name="The rice annotation project (RAP)"/>
        </authorList>
    </citation>
    <scope>GENOME REANNOTATION</scope>
    <source>
        <strain evidence="3">cv. Nipponbare</strain>
    </source>
</reference>
<accession>Q6Z1B7</accession>
<protein>
    <submittedName>
        <fullName evidence="2">Uncharacterized protein</fullName>
    </submittedName>
</protein>
<proteinExistence type="predicted"/>
<reference evidence="3" key="1">
    <citation type="journal article" date="2005" name="Nature">
        <title>The map-based sequence of the rice genome.</title>
        <authorList>
            <consortium name="International rice genome sequencing project (IRGSP)"/>
            <person name="Matsumoto T."/>
            <person name="Wu J."/>
            <person name="Kanamori H."/>
            <person name="Katayose Y."/>
            <person name="Fujisawa M."/>
            <person name="Namiki N."/>
            <person name="Mizuno H."/>
            <person name="Yamamoto K."/>
            <person name="Antonio B.A."/>
            <person name="Baba T."/>
            <person name="Sakata K."/>
            <person name="Nagamura Y."/>
            <person name="Aoki H."/>
            <person name="Arikawa K."/>
            <person name="Arita K."/>
            <person name="Bito T."/>
            <person name="Chiden Y."/>
            <person name="Fujitsuka N."/>
            <person name="Fukunaka R."/>
            <person name="Hamada M."/>
            <person name="Harada C."/>
            <person name="Hayashi A."/>
            <person name="Hijishita S."/>
            <person name="Honda M."/>
            <person name="Hosokawa S."/>
            <person name="Ichikawa Y."/>
            <person name="Idonuma A."/>
            <person name="Iijima M."/>
            <person name="Ikeda M."/>
            <person name="Ikeno M."/>
            <person name="Ito K."/>
            <person name="Ito S."/>
            <person name="Ito T."/>
            <person name="Ito Y."/>
            <person name="Ito Y."/>
            <person name="Iwabuchi A."/>
            <person name="Kamiya K."/>
            <person name="Karasawa W."/>
            <person name="Kurita K."/>
            <person name="Katagiri S."/>
            <person name="Kikuta A."/>
            <person name="Kobayashi H."/>
            <person name="Kobayashi N."/>
            <person name="Machita K."/>
            <person name="Maehara T."/>
            <person name="Masukawa M."/>
            <person name="Mizubayashi T."/>
            <person name="Mukai Y."/>
            <person name="Nagasaki H."/>
            <person name="Nagata Y."/>
            <person name="Naito S."/>
            <person name="Nakashima M."/>
            <person name="Nakama Y."/>
            <person name="Nakamichi Y."/>
            <person name="Nakamura M."/>
            <person name="Meguro A."/>
            <person name="Negishi M."/>
            <person name="Ohta I."/>
            <person name="Ohta T."/>
            <person name="Okamoto M."/>
            <person name="Ono N."/>
            <person name="Saji S."/>
            <person name="Sakaguchi M."/>
            <person name="Sakai K."/>
            <person name="Shibata M."/>
            <person name="Shimokawa T."/>
            <person name="Song J."/>
            <person name="Takazaki Y."/>
            <person name="Terasawa K."/>
            <person name="Tsugane M."/>
            <person name="Tsuji K."/>
            <person name="Ueda S."/>
            <person name="Waki K."/>
            <person name="Yamagata H."/>
            <person name="Yamamoto M."/>
            <person name="Yamamoto S."/>
            <person name="Yamane H."/>
            <person name="Yoshiki S."/>
            <person name="Yoshihara R."/>
            <person name="Yukawa K."/>
            <person name="Zhong H."/>
            <person name="Yano M."/>
            <person name="Yuan Q."/>
            <person name="Ouyang S."/>
            <person name="Liu J."/>
            <person name="Jones K.M."/>
            <person name="Gansberger K."/>
            <person name="Moffat K."/>
            <person name="Hill J."/>
            <person name="Bera J."/>
            <person name="Fadrosh D."/>
            <person name="Jin S."/>
            <person name="Johri S."/>
            <person name="Kim M."/>
            <person name="Overton L."/>
            <person name="Reardon M."/>
            <person name="Tsitrin T."/>
            <person name="Vuong H."/>
            <person name="Weaver B."/>
            <person name="Ciecko A."/>
            <person name="Tallon L."/>
            <person name="Jackson J."/>
            <person name="Pai G."/>
            <person name="Aken S.V."/>
            <person name="Utterback T."/>
            <person name="Reidmuller S."/>
            <person name="Feldblyum T."/>
            <person name="Hsiao J."/>
            <person name="Zismann V."/>
            <person name="Iobst S."/>
            <person name="de Vazeille A.R."/>
            <person name="Buell C.R."/>
            <person name="Ying K."/>
            <person name="Li Y."/>
            <person name="Lu T."/>
            <person name="Huang Y."/>
            <person name="Zhao Q."/>
            <person name="Feng Q."/>
            <person name="Zhang L."/>
            <person name="Zhu J."/>
            <person name="Weng Q."/>
            <person name="Mu J."/>
            <person name="Lu Y."/>
            <person name="Fan D."/>
            <person name="Liu Y."/>
            <person name="Guan J."/>
            <person name="Zhang Y."/>
            <person name="Yu S."/>
            <person name="Liu X."/>
            <person name="Zhang Y."/>
            <person name="Hong G."/>
            <person name="Han B."/>
            <person name="Choisne N."/>
            <person name="Demange N."/>
            <person name="Orjeda G."/>
            <person name="Samain S."/>
            <person name="Cattolico L."/>
            <person name="Pelletier E."/>
            <person name="Couloux A."/>
            <person name="Segurens B."/>
            <person name="Wincker P."/>
            <person name="D'Hont A."/>
            <person name="Scarpelli C."/>
            <person name="Weissenbach J."/>
            <person name="Salanoubat M."/>
            <person name="Quetier F."/>
            <person name="Yu Y."/>
            <person name="Kim H.R."/>
            <person name="Rambo T."/>
            <person name="Currie J."/>
            <person name="Collura K."/>
            <person name="Luo M."/>
            <person name="Yang T."/>
            <person name="Ammiraju J.S.S."/>
            <person name="Engler F."/>
            <person name="Soderlund C."/>
            <person name="Wing R.A."/>
            <person name="Palmer L.E."/>
            <person name="de la Bastide M."/>
            <person name="Spiegel L."/>
            <person name="Nascimento L."/>
            <person name="Zutavern T."/>
            <person name="O'Shaughnessy A."/>
            <person name="Dike S."/>
            <person name="Dedhia N."/>
            <person name="Preston R."/>
            <person name="Balija V."/>
            <person name="McCombie W.R."/>
            <person name="Chow T."/>
            <person name="Chen H."/>
            <person name="Chung M."/>
            <person name="Chen C."/>
            <person name="Shaw J."/>
            <person name="Wu H."/>
            <person name="Hsiao K."/>
            <person name="Chao Y."/>
            <person name="Chu M."/>
            <person name="Cheng C."/>
            <person name="Hour A."/>
            <person name="Lee P."/>
            <person name="Lin S."/>
            <person name="Lin Y."/>
            <person name="Liou J."/>
            <person name="Liu S."/>
            <person name="Hsing Y."/>
            <person name="Raghuvanshi S."/>
            <person name="Mohanty A."/>
            <person name="Bharti A.K."/>
            <person name="Gaur A."/>
            <person name="Gupta V."/>
            <person name="Kumar D."/>
            <person name="Ravi V."/>
            <person name="Vij S."/>
            <person name="Kapur A."/>
            <person name="Khurana P."/>
            <person name="Khurana P."/>
            <person name="Khurana J.P."/>
            <person name="Tyagi A.K."/>
            <person name="Gaikwad K."/>
            <person name="Singh A."/>
            <person name="Dalal V."/>
            <person name="Srivastava S."/>
            <person name="Dixit A."/>
            <person name="Pal A.K."/>
            <person name="Ghazi I.A."/>
            <person name="Yadav M."/>
            <person name="Pandit A."/>
            <person name="Bhargava A."/>
            <person name="Sureshbabu K."/>
            <person name="Batra K."/>
            <person name="Sharma T.R."/>
            <person name="Mohapatra T."/>
            <person name="Singh N.K."/>
            <person name="Messing J."/>
            <person name="Nelson A.B."/>
            <person name="Fuks G."/>
            <person name="Kavchok S."/>
            <person name="Keizer G."/>
            <person name="Linton E."/>
            <person name="Llaca V."/>
            <person name="Song R."/>
            <person name="Tanyolac B."/>
            <person name="Young S."/>
            <person name="Ho-Il K."/>
            <person name="Hahn J.H."/>
            <person name="Sangsakoo G."/>
            <person name="Vanavichit A."/>
            <person name="de Mattos Luiz.A.T."/>
            <person name="Zimmer P.D."/>
            <person name="Malone G."/>
            <person name="Dellagostin O."/>
            <person name="de Oliveira A.C."/>
            <person name="Bevan M."/>
            <person name="Bancroft I."/>
            <person name="Minx P."/>
            <person name="Cordum H."/>
            <person name="Wilson R."/>
            <person name="Cheng Z."/>
            <person name="Jin W."/>
            <person name="Jiang J."/>
            <person name="Leong S.A."/>
            <person name="Iwama H."/>
            <person name="Gojobori T."/>
            <person name="Itoh T."/>
            <person name="Niimura Y."/>
            <person name="Fujii Y."/>
            <person name="Habara T."/>
            <person name="Sakai H."/>
            <person name="Sato Y."/>
            <person name="Wilson G."/>
            <person name="Kumar K."/>
            <person name="McCouch S."/>
            <person name="Juretic N."/>
            <person name="Hoen D."/>
            <person name="Wright S."/>
            <person name="Bruskiewich R."/>
            <person name="Bureau T."/>
            <person name="Miyao A."/>
            <person name="Hirochika H."/>
            <person name="Nishikawa T."/>
            <person name="Kadowaki K."/>
            <person name="Sugiura M."/>
            <person name="Burr B."/>
            <person name="Sasaki T."/>
        </authorList>
    </citation>
    <scope>NUCLEOTIDE SEQUENCE [LARGE SCALE GENOMIC DNA]</scope>
    <source>
        <strain evidence="3">cv. Nipponbare</strain>
    </source>
</reference>
<evidence type="ECO:0000313" key="2">
    <source>
        <dbReference type="EMBL" id="BAD05608.1"/>
    </source>
</evidence>
<evidence type="ECO:0000256" key="1">
    <source>
        <dbReference type="SAM" id="MobiDB-lite"/>
    </source>
</evidence>
<dbReference type="AlphaFoldDB" id="Q6Z1B7"/>
<organism evidence="2 3">
    <name type="scientific">Oryza sativa subsp. japonica</name>
    <name type="common">Rice</name>
    <dbReference type="NCBI Taxonomy" id="39947"/>
    <lineage>
        <taxon>Eukaryota</taxon>
        <taxon>Viridiplantae</taxon>
        <taxon>Streptophyta</taxon>
        <taxon>Embryophyta</taxon>
        <taxon>Tracheophyta</taxon>
        <taxon>Spermatophyta</taxon>
        <taxon>Magnoliopsida</taxon>
        <taxon>Liliopsida</taxon>
        <taxon>Poales</taxon>
        <taxon>Poaceae</taxon>
        <taxon>BOP clade</taxon>
        <taxon>Oryzoideae</taxon>
        <taxon>Oryzeae</taxon>
        <taxon>Oryzinae</taxon>
        <taxon>Oryza</taxon>
        <taxon>Oryza sativa</taxon>
    </lineage>
</organism>
<gene>
    <name evidence="2" type="primary">OSJNBa0056O06.28</name>
</gene>
<dbReference type="Proteomes" id="UP000000763">
    <property type="component" value="Chromosome 8"/>
</dbReference>
<sequence length="87" mass="9360">MKNDIANSCSIGDRRREGRIRWGGDAAGAEGEDEIAHHGNATKVGHGQRPHAFPNGYRPPPPSTAAHLSHRSPLFFPPIVGRIGCLD</sequence>
<dbReference type="EMBL" id="AP005441">
    <property type="protein sequence ID" value="BAD05608.1"/>
    <property type="molecule type" value="Genomic_DNA"/>
</dbReference>
<evidence type="ECO:0000313" key="3">
    <source>
        <dbReference type="Proteomes" id="UP000000763"/>
    </source>
</evidence>